<organism evidence="1">
    <name type="scientific">marine sediment metagenome</name>
    <dbReference type="NCBI Taxonomy" id="412755"/>
    <lineage>
        <taxon>unclassified sequences</taxon>
        <taxon>metagenomes</taxon>
        <taxon>ecological metagenomes</taxon>
    </lineage>
</organism>
<accession>X0UP81</accession>
<feature type="non-terminal residue" evidence="1">
    <location>
        <position position="1"/>
    </location>
</feature>
<sequence length="181" mass="21189">TNKSINDSYKVGQDVDNITRATITIEKICEILKKSSFKMHQYYFGKGSAKIKTEKIIPIKEAKGEIFDEEQKRLINLKNKHIVRLAKIGRIEEIAREKNNKELLKKVKTLRELENKQYTSELKKIKVAKGSEQKKIKTEKIILNPKWDIKKANEKLIKDQIKSGNLSQKEADYYKKIEQKK</sequence>
<protein>
    <submittedName>
        <fullName evidence="1">Uncharacterized protein</fullName>
    </submittedName>
</protein>
<gene>
    <name evidence="1" type="ORF">S01H1_34932</name>
</gene>
<proteinExistence type="predicted"/>
<dbReference type="EMBL" id="BARS01021787">
    <property type="protein sequence ID" value="GAG07624.1"/>
    <property type="molecule type" value="Genomic_DNA"/>
</dbReference>
<name>X0UP81_9ZZZZ</name>
<comment type="caution">
    <text evidence="1">The sequence shown here is derived from an EMBL/GenBank/DDBJ whole genome shotgun (WGS) entry which is preliminary data.</text>
</comment>
<reference evidence="1" key="1">
    <citation type="journal article" date="2014" name="Front. Microbiol.">
        <title>High frequency of phylogenetically diverse reductive dehalogenase-homologous genes in deep subseafloor sedimentary metagenomes.</title>
        <authorList>
            <person name="Kawai M."/>
            <person name="Futagami T."/>
            <person name="Toyoda A."/>
            <person name="Takaki Y."/>
            <person name="Nishi S."/>
            <person name="Hori S."/>
            <person name="Arai W."/>
            <person name="Tsubouchi T."/>
            <person name="Morono Y."/>
            <person name="Uchiyama I."/>
            <person name="Ito T."/>
            <person name="Fujiyama A."/>
            <person name="Inagaki F."/>
            <person name="Takami H."/>
        </authorList>
    </citation>
    <scope>NUCLEOTIDE SEQUENCE</scope>
    <source>
        <strain evidence="1">Expedition CK06-06</strain>
    </source>
</reference>
<dbReference type="AlphaFoldDB" id="X0UP81"/>
<evidence type="ECO:0000313" key="1">
    <source>
        <dbReference type="EMBL" id="GAG07624.1"/>
    </source>
</evidence>